<evidence type="ECO:0000313" key="14">
    <source>
        <dbReference type="EMBL" id="EDV32108.1"/>
    </source>
</evidence>
<evidence type="ECO:0000256" key="5">
    <source>
        <dbReference type="ARBA" id="ARBA00023159"/>
    </source>
</evidence>
<dbReference type="SMART" id="SM00389">
    <property type="entry name" value="HOX"/>
    <property type="match status" value="1"/>
</dbReference>
<feature type="region of interest" description="Disordered" evidence="11">
    <location>
        <begin position="869"/>
        <end position="894"/>
    </location>
</feature>
<dbReference type="Pfam" id="PF00046">
    <property type="entry name" value="Homeodomain"/>
    <property type="match status" value="1"/>
</dbReference>
<dbReference type="InterPro" id="IPR010982">
    <property type="entry name" value="Lambda_DNA-bd_dom_sf"/>
</dbReference>
<feature type="domain" description="Homeobox" evidence="12">
    <location>
        <begin position="809"/>
        <end position="869"/>
    </location>
</feature>
<dbReference type="GO" id="GO:0007398">
    <property type="term" value="P:ectoderm development"/>
    <property type="evidence" value="ECO:0007669"/>
    <property type="project" value="EnsemblMetazoa"/>
</dbReference>
<feature type="DNA-binding region" description="Homeobox" evidence="8">
    <location>
        <begin position="811"/>
        <end position="870"/>
    </location>
</feature>
<evidence type="ECO:0000256" key="7">
    <source>
        <dbReference type="ARBA" id="ARBA00023242"/>
    </source>
</evidence>
<dbReference type="InterPro" id="IPR050255">
    <property type="entry name" value="POU_domain_TF"/>
</dbReference>
<evidence type="ECO:0000256" key="8">
    <source>
        <dbReference type="PROSITE-ProRule" id="PRU00108"/>
    </source>
</evidence>
<dbReference type="InParanoid" id="B3MNK0"/>
<dbReference type="GO" id="GO:0048468">
    <property type="term" value="P:cell development"/>
    <property type="evidence" value="ECO:0007669"/>
    <property type="project" value="UniProtKB-ARBA"/>
</dbReference>
<dbReference type="KEGG" id="dan:6497030"/>
<dbReference type="Gene3D" id="1.10.10.60">
    <property type="entry name" value="Homeodomain-like"/>
    <property type="match status" value="1"/>
</dbReference>
<dbReference type="EMBL" id="CH902620">
    <property type="protein sequence ID" value="EDV32108.1"/>
    <property type="molecule type" value="Genomic_DNA"/>
</dbReference>
<feature type="domain" description="POU-specific" evidence="13">
    <location>
        <begin position="706"/>
        <end position="780"/>
    </location>
</feature>
<dbReference type="GO" id="GO:0007417">
    <property type="term" value="P:central nervous system development"/>
    <property type="evidence" value="ECO:0007669"/>
    <property type="project" value="EnsemblMetazoa"/>
</dbReference>
<dbReference type="OrthoDB" id="6358449at2759"/>
<dbReference type="InterPro" id="IPR001356">
    <property type="entry name" value="HD"/>
</dbReference>
<evidence type="ECO:0000256" key="4">
    <source>
        <dbReference type="ARBA" id="ARBA00023155"/>
    </source>
</evidence>
<accession>B3MNK0</accession>
<dbReference type="PROSITE" id="PS50071">
    <property type="entry name" value="HOMEOBOX_2"/>
    <property type="match status" value="1"/>
</dbReference>
<dbReference type="GO" id="GO:0048699">
    <property type="term" value="P:generation of neurons"/>
    <property type="evidence" value="ECO:0007669"/>
    <property type="project" value="EnsemblMetazoa"/>
</dbReference>
<feature type="compositionally biased region" description="Basic and acidic residues" evidence="11">
    <location>
        <begin position="354"/>
        <end position="369"/>
    </location>
</feature>
<keyword evidence="15" id="KW-1185">Reference proteome</keyword>
<feature type="compositionally biased region" description="Low complexity" evidence="11">
    <location>
        <begin position="628"/>
        <end position="639"/>
    </location>
</feature>
<dbReference type="InterPro" id="IPR013847">
    <property type="entry name" value="POU"/>
</dbReference>
<feature type="region of interest" description="Disordered" evidence="11">
    <location>
        <begin position="607"/>
        <end position="693"/>
    </location>
</feature>
<dbReference type="SUPFAM" id="SSF46689">
    <property type="entry name" value="Homeodomain-like"/>
    <property type="match status" value="1"/>
</dbReference>
<dbReference type="CTD" id="34673"/>
<keyword evidence="6 10" id="KW-0804">Transcription</keyword>
<dbReference type="STRING" id="7217.B3MNK0"/>
<dbReference type="InterPro" id="IPR009057">
    <property type="entry name" value="Homeodomain-like_sf"/>
</dbReference>
<keyword evidence="4 8" id="KW-0371">Homeobox</keyword>
<dbReference type="GeneID" id="6497030"/>
<dbReference type="PROSITE" id="PS00465">
    <property type="entry name" value="POU_2"/>
    <property type="match status" value="1"/>
</dbReference>
<keyword evidence="5" id="KW-0010">Activator</keyword>
<dbReference type="PANTHER" id="PTHR11636">
    <property type="entry name" value="POU DOMAIN"/>
    <property type="match status" value="1"/>
</dbReference>
<dbReference type="AlphaFoldDB" id="B3MNK0"/>
<evidence type="ECO:0000256" key="9">
    <source>
        <dbReference type="RuleBase" id="RU000682"/>
    </source>
</evidence>
<keyword evidence="7 8" id="KW-0539">Nucleus</keyword>
<evidence type="ECO:0000256" key="11">
    <source>
        <dbReference type="SAM" id="MobiDB-lite"/>
    </source>
</evidence>
<dbReference type="SMR" id="B3MNK0"/>
<reference evidence="14 15" key="1">
    <citation type="journal article" date="2007" name="Nature">
        <title>Evolution of genes and genomes on the Drosophila phylogeny.</title>
        <authorList>
            <consortium name="Drosophila 12 Genomes Consortium"/>
            <person name="Clark A.G."/>
            <person name="Eisen M.B."/>
            <person name="Smith D.R."/>
            <person name="Bergman C.M."/>
            <person name="Oliver B."/>
            <person name="Markow T.A."/>
            <person name="Kaufman T.C."/>
            <person name="Kellis M."/>
            <person name="Gelbart W."/>
            <person name="Iyer V.N."/>
            <person name="Pollard D.A."/>
            <person name="Sackton T.B."/>
            <person name="Larracuente A.M."/>
            <person name="Singh N.D."/>
            <person name="Abad J.P."/>
            <person name="Abt D.N."/>
            <person name="Adryan B."/>
            <person name="Aguade M."/>
            <person name="Akashi H."/>
            <person name="Anderson W.W."/>
            <person name="Aquadro C.F."/>
            <person name="Ardell D.H."/>
            <person name="Arguello R."/>
            <person name="Artieri C.G."/>
            <person name="Barbash D.A."/>
            <person name="Barker D."/>
            <person name="Barsanti P."/>
            <person name="Batterham P."/>
            <person name="Batzoglou S."/>
            <person name="Begun D."/>
            <person name="Bhutkar A."/>
            <person name="Blanco E."/>
            <person name="Bosak S.A."/>
            <person name="Bradley R.K."/>
            <person name="Brand A.D."/>
            <person name="Brent M.R."/>
            <person name="Brooks A.N."/>
            <person name="Brown R.H."/>
            <person name="Butlin R.K."/>
            <person name="Caggese C."/>
            <person name="Calvi B.R."/>
            <person name="Bernardo de Carvalho A."/>
            <person name="Caspi A."/>
            <person name="Castrezana S."/>
            <person name="Celniker S.E."/>
            <person name="Chang J.L."/>
            <person name="Chapple C."/>
            <person name="Chatterji S."/>
            <person name="Chinwalla A."/>
            <person name="Civetta A."/>
            <person name="Clifton S.W."/>
            <person name="Comeron J.M."/>
            <person name="Costello J.C."/>
            <person name="Coyne J.A."/>
            <person name="Daub J."/>
            <person name="David R.G."/>
            <person name="Delcher A.L."/>
            <person name="Delehaunty K."/>
            <person name="Do C.B."/>
            <person name="Ebling H."/>
            <person name="Edwards K."/>
            <person name="Eickbush T."/>
            <person name="Evans J.D."/>
            <person name="Filipski A."/>
            <person name="Findeiss S."/>
            <person name="Freyhult E."/>
            <person name="Fulton L."/>
            <person name="Fulton R."/>
            <person name="Garcia A.C."/>
            <person name="Gardiner A."/>
            <person name="Garfield D.A."/>
            <person name="Garvin B.E."/>
            <person name="Gibson G."/>
            <person name="Gilbert D."/>
            <person name="Gnerre S."/>
            <person name="Godfrey J."/>
            <person name="Good R."/>
            <person name="Gotea V."/>
            <person name="Gravely B."/>
            <person name="Greenberg A.J."/>
            <person name="Griffiths-Jones S."/>
            <person name="Gross S."/>
            <person name="Guigo R."/>
            <person name="Gustafson E.A."/>
            <person name="Haerty W."/>
            <person name="Hahn M.W."/>
            <person name="Halligan D.L."/>
            <person name="Halpern A.L."/>
            <person name="Halter G.M."/>
            <person name="Han M.V."/>
            <person name="Heger A."/>
            <person name="Hillier L."/>
            <person name="Hinrichs A.S."/>
            <person name="Holmes I."/>
            <person name="Hoskins R.A."/>
            <person name="Hubisz M.J."/>
            <person name="Hultmark D."/>
            <person name="Huntley M.A."/>
            <person name="Jaffe D.B."/>
            <person name="Jagadeeshan S."/>
            <person name="Jeck W.R."/>
            <person name="Johnson J."/>
            <person name="Jones C.D."/>
            <person name="Jordan W.C."/>
            <person name="Karpen G.H."/>
            <person name="Kataoka E."/>
            <person name="Keightley P.D."/>
            <person name="Kheradpour P."/>
            <person name="Kirkness E.F."/>
            <person name="Koerich L.B."/>
            <person name="Kristiansen K."/>
            <person name="Kudrna D."/>
            <person name="Kulathinal R.J."/>
            <person name="Kumar S."/>
            <person name="Kwok R."/>
            <person name="Lander E."/>
            <person name="Langley C.H."/>
            <person name="Lapoint R."/>
            <person name="Lazzaro B.P."/>
            <person name="Lee S.J."/>
            <person name="Levesque L."/>
            <person name="Li R."/>
            <person name="Lin C.F."/>
            <person name="Lin M.F."/>
            <person name="Lindblad-Toh K."/>
            <person name="Llopart A."/>
            <person name="Long M."/>
            <person name="Low L."/>
            <person name="Lozovsky E."/>
            <person name="Lu J."/>
            <person name="Luo M."/>
            <person name="Machado C.A."/>
            <person name="Makalowski W."/>
            <person name="Marzo M."/>
            <person name="Matsuda M."/>
            <person name="Matzkin L."/>
            <person name="McAllister B."/>
            <person name="McBride C.S."/>
            <person name="McKernan B."/>
            <person name="McKernan K."/>
            <person name="Mendez-Lago M."/>
            <person name="Minx P."/>
            <person name="Mollenhauer M.U."/>
            <person name="Montooth K."/>
            <person name="Mount S.M."/>
            <person name="Mu X."/>
            <person name="Myers E."/>
            <person name="Negre B."/>
            <person name="Newfeld S."/>
            <person name="Nielsen R."/>
            <person name="Noor M.A."/>
            <person name="O'Grady P."/>
            <person name="Pachter L."/>
            <person name="Papaceit M."/>
            <person name="Parisi M.J."/>
            <person name="Parisi M."/>
            <person name="Parts L."/>
            <person name="Pedersen J.S."/>
            <person name="Pesole G."/>
            <person name="Phillippy A.M."/>
            <person name="Ponting C.P."/>
            <person name="Pop M."/>
            <person name="Porcelli D."/>
            <person name="Powell J.R."/>
            <person name="Prohaska S."/>
            <person name="Pruitt K."/>
            <person name="Puig M."/>
            <person name="Quesneville H."/>
            <person name="Ram K.R."/>
            <person name="Rand D."/>
            <person name="Rasmussen M.D."/>
            <person name="Reed L.K."/>
            <person name="Reenan R."/>
            <person name="Reily A."/>
            <person name="Remington K.A."/>
            <person name="Rieger T.T."/>
            <person name="Ritchie M.G."/>
            <person name="Robin C."/>
            <person name="Rogers Y.H."/>
            <person name="Rohde C."/>
            <person name="Rozas J."/>
            <person name="Rubenfield M.J."/>
            <person name="Ruiz A."/>
            <person name="Russo S."/>
            <person name="Salzberg S.L."/>
            <person name="Sanchez-Gracia A."/>
            <person name="Saranga D.J."/>
            <person name="Sato H."/>
            <person name="Schaeffer S.W."/>
            <person name="Schatz M.C."/>
            <person name="Schlenke T."/>
            <person name="Schwartz R."/>
            <person name="Segarra C."/>
            <person name="Singh R.S."/>
            <person name="Sirot L."/>
            <person name="Sirota M."/>
            <person name="Sisneros N.B."/>
            <person name="Smith C.D."/>
            <person name="Smith T.F."/>
            <person name="Spieth J."/>
            <person name="Stage D.E."/>
            <person name="Stark A."/>
            <person name="Stephan W."/>
            <person name="Strausberg R.L."/>
            <person name="Strempel S."/>
            <person name="Sturgill D."/>
            <person name="Sutton G."/>
            <person name="Sutton G.G."/>
            <person name="Tao W."/>
            <person name="Teichmann S."/>
            <person name="Tobari Y.N."/>
            <person name="Tomimura Y."/>
            <person name="Tsolas J.M."/>
            <person name="Valente V.L."/>
            <person name="Venter E."/>
            <person name="Venter J.C."/>
            <person name="Vicario S."/>
            <person name="Vieira F.G."/>
            <person name="Vilella A.J."/>
            <person name="Villasante A."/>
            <person name="Walenz B."/>
            <person name="Wang J."/>
            <person name="Wasserman M."/>
            <person name="Watts T."/>
            <person name="Wilson D."/>
            <person name="Wilson R.K."/>
            <person name="Wing R.A."/>
            <person name="Wolfner M.F."/>
            <person name="Wong A."/>
            <person name="Wong G.K."/>
            <person name="Wu C.I."/>
            <person name="Wu G."/>
            <person name="Yamamoto D."/>
            <person name="Yang H.P."/>
            <person name="Yang S.P."/>
            <person name="Yorke J.A."/>
            <person name="Yoshida K."/>
            <person name="Zdobnov E."/>
            <person name="Zhang P."/>
            <person name="Zhang Y."/>
            <person name="Zimin A.V."/>
            <person name="Baldwin J."/>
            <person name="Abdouelleil A."/>
            <person name="Abdulkadir J."/>
            <person name="Abebe A."/>
            <person name="Abera B."/>
            <person name="Abreu J."/>
            <person name="Acer S.C."/>
            <person name="Aftuck L."/>
            <person name="Alexander A."/>
            <person name="An P."/>
            <person name="Anderson E."/>
            <person name="Anderson S."/>
            <person name="Arachi H."/>
            <person name="Azer M."/>
            <person name="Bachantsang P."/>
            <person name="Barry A."/>
            <person name="Bayul T."/>
            <person name="Berlin A."/>
            <person name="Bessette D."/>
            <person name="Bloom T."/>
            <person name="Blye J."/>
            <person name="Boguslavskiy L."/>
            <person name="Bonnet C."/>
            <person name="Boukhgalter B."/>
            <person name="Bourzgui I."/>
            <person name="Brown A."/>
            <person name="Cahill P."/>
            <person name="Channer S."/>
            <person name="Cheshatsang Y."/>
            <person name="Chuda L."/>
            <person name="Citroen M."/>
            <person name="Collymore A."/>
            <person name="Cooke P."/>
            <person name="Costello M."/>
            <person name="D'Aco K."/>
            <person name="Daza R."/>
            <person name="De Haan G."/>
            <person name="DeGray S."/>
            <person name="DeMaso C."/>
            <person name="Dhargay N."/>
            <person name="Dooley K."/>
            <person name="Dooley E."/>
            <person name="Doricent M."/>
            <person name="Dorje P."/>
            <person name="Dorjee K."/>
            <person name="Dupes A."/>
            <person name="Elong R."/>
            <person name="Falk J."/>
            <person name="Farina A."/>
            <person name="Faro S."/>
            <person name="Ferguson D."/>
            <person name="Fisher S."/>
            <person name="Foley C.D."/>
            <person name="Franke A."/>
            <person name="Friedrich D."/>
            <person name="Gadbois L."/>
            <person name="Gearin G."/>
            <person name="Gearin C.R."/>
            <person name="Giannoukos G."/>
            <person name="Goode T."/>
            <person name="Graham J."/>
            <person name="Grandbois E."/>
            <person name="Grewal S."/>
            <person name="Gyaltsen K."/>
            <person name="Hafez N."/>
            <person name="Hagos B."/>
            <person name="Hall J."/>
            <person name="Henson C."/>
            <person name="Hollinger A."/>
            <person name="Honan T."/>
            <person name="Huard M.D."/>
            <person name="Hughes L."/>
            <person name="Hurhula B."/>
            <person name="Husby M.E."/>
            <person name="Kamat A."/>
            <person name="Kanga B."/>
            <person name="Kashin S."/>
            <person name="Khazanovich D."/>
            <person name="Kisner P."/>
            <person name="Lance K."/>
            <person name="Lara M."/>
            <person name="Lee W."/>
            <person name="Lennon N."/>
            <person name="Letendre F."/>
            <person name="LeVine R."/>
            <person name="Lipovsky A."/>
            <person name="Liu X."/>
            <person name="Liu J."/>
            <person name="Liu S."/>
            <person name="Lokyitsang T."/>
            <person name="Lokyitsang Y."/>
            <person name="Lubonja R."/>
            <person name="Lui A."/>
            <person name="MacDonald P."/>
            <person name="Magnisalis V."/>
            <person name="Maru K."/>
            <person name="Matthews C."/>
            <person name="McCusker W."/>
            <person name="McDonough S."/>
            <person name="Mehta T."/>
            <person name="Meldrim J."/>
            <person name="Meneus L."/>
            <person name="Mihai O."/>
            <person name="Mihalev A."/>
            <person name="Mihova T."/>
            <person name="Mittelman R."/>
            <person name="Mlenga V."/>
            <person name="Montmayeur A."/>
            <person name="Mulrain L."/>
            <person name="Navidi A."/>
            <person name="Naylor J."/>
            <person name="Negash T."/>
            <person name="Nguyen T."/>
            <person name="Nguyen N."/>
            <person name="Nicol R."/>
            <person name="Norbu C."/>
            <person name="Norbu N."/>
            <person name="Novod N."/>
            <person name="O'Neill B."/>
            <person name="Osman S."/>
            <person name="Markiewicz E."/>
            <person name="Oyono O.L."/>
            <person name="Patti C."/>
            <person name="Phunkhang P."/>
            <person name="Pierre F."/>
            <person name="Priest M."/>
            <person name="Raghuraman S."/>
            <person name="Rege F."/>
            <person name="Reyes R."/>
            <person name="Rise C."/>
            <person name="Rogov P."/>
            <person name="Ross K."/>
            <person name="Ryan E."/>
            <person name="Settipalli S."/>
            <person name="Shea T."/>
            <person name="Sherpa N."/>
            <person name="Shi L."/>
            <person name="Shih D."/>
            <person name="Sparrow T."/>
            <person name="Spaulding J."/>
            <person name="Stalker J."/>
            <person name="Stange-Thomann N."/>
            <person name="Stavropoulos S."/>
            <person name="Stone C."/>
            <person name="Strader C."/>
            <person name="Tesfaye S."/>
            <person name="Thomson T."/>
            <person name="Thoulutsang Y."/>
            <person name="Thoulutsang D."/>
            <person name="Topham K."/>
            <person name="Topping I."/>
            <person name="Tsamla T."/>
            <person name="Vassiliev H."/>
            <person name="Vo A."/>
            <person name="Wangchuk T."/>
            <person name="Wangdi T."/>
            <person name="Weiand M."/>
            <person name="Wilkinson J."/>
            <person name="Wilson A."/>
            <person name="Yadav S."/>
            <person name="Young G."/>
            <person name="Yu Q."/>
            <person name="Zembek L."/>
            <person name="Zhong D."/>
            <person name="Zimmer A."/>
            <person name="Zwirko Z."/>
            <person name="Jaffe D.B."/>
            <person name="Alvarez P."/>
            <person name="Brockman W."/>
            <person name="Butler J."/>
            <person name="Chin C."/>
            <person name="Gnerre S."/>
            <person name="Grabherr M."/>
            <person name="Kleber M."/>
            <person name="Mauceli E."/>
            <person name="MacCallum I."/>
        </authorList>
    </citation>
    <scope>NUCLEOTIDE SEQUENCE [LARGE SCALE GENOMIC DNA]</scope>
    <source>
        <strain evidence="15">Tucson 14024-0371.13</strain>
    </source>
</reference>
<dbReference type="FunFam" id="1.10.260.40:FF:000001">
    <property type="entry name" value="POU domain protein"/>
    <property type="match status" value="1"/>
</dbReference>
<dbReference type="GO" id="GO:0001228">
    <property type="term" value="F:DNA-binding transcription activator activity, RNA polymerase II-specific"/>
    <property type="evidence" value="ECO:0007669"/>
    <property type="project" value="EnsemblMetazoa"/>
</dbReference>
<keyword evidence="2" id="KW-0805">Transcription regulation</keyword>
<comment type="subcellular location">
    <subcellularLocation>
        <location evidence="1 8 9">Nucleus</location>
    </subcellularLocation>
</comment>
<dbReference type="eggNOG" id="KOG3802">
    <property type="taxonomic scope" value="Eukaryota"/>
</dbReference>
<evidence type="ECO:0000259" key="12">
    <source>
        <dbReference type="PROSITE" id="PS50071"/>
    </source>
</evidence>
<evidence type="ECO:0000313" key="15">
    <source>
        <dbReference type="Proteomes" id="UP000007801"/>
    </source>
</evidence>
<evidence type="ECO:0000256" key="1">
    <source>
        <dbReference type="ARBA" id="ARBA00004123"/>
    </source>
</evidence>
<evidence type="ECO:0000256" key="2">
    <source>
        <dbReference type="ARBA" id="ARBA00023015"/>
    </source>
</evidence>
<dbReference type="GO" id="GO:0000978">
    <property type="term" value="F:RNA polymerase II cis-regulatory region sequence-specific DNA binding"/>
    <property type="evidence" value="ECO:0007669"/>
    <property type="project" value="TreeGrafter"/>
</dbReference>
<feature type="compositionally biased region" description="Low complexity" evidence="11">
    <location>
        <begin position="675"/>
        <end position="689"/>
    </location>
</feature>
<dbReference type="PROSITE" id="PS51179">
    <property type="entry name" value="POU_3"/>
    <property type="match status" value="1"/>
</dbReference>
<feature type="region of interest" description="Disordered" evidence="11">
    <location>
        <begin position="238"/>
        <end position="266"/>
    </location>
</feature>
<dbReference type="GO" id="GO:0005634">
    <property type="term" value="C:nucleus"/>
    <property type="evidence" value="ECO:0007669"/>
    <property type="project" value="UniProtKB-SubCell"/>
</dbReference>
<sequence>MPLLLATTLANNSHHQHLSSTAAATAAAAATMLLASPSATAASTHCLATATPIPPASATATTAGVNVQITGRGVATTLVNDQLQLPETATQAAKSAANYAANIGHLNGFSPKDICPPVPPTKEAFEGLLRAPQIQVKQEFMESPPERGTITHQEAAATSAQATSCRGKTILSPWYLRPAEGLGYHNYNGNSNNGSGELAKDVVASQMTSACIFPMEDGQTCLPASYFGMETLASIKQQQQQLQHQLQQRHQHQHQQHHHHSQPTRQKSLPDFLIPLHEIMFQQQQKQHHYQQRTMGTLINSLPPGLVGFVPQKTETFKSLTPPKPPQPHHHNGEHLFVRHFHERDRLIREHQLKHQQLRDEEEVLHEQESAEEQELEQEKPQEALSKLEHNHHWHGVVCDGNGQAKKLREVAPTSFPPIRQALPSSAILTACPTSVVPPKDLSIYEQSPNGRLCLPPSKVMRHMSNSPTPPSPLRSLSDCGKSFEEEELDLADNCDMPQNLSSKRQARELDPELENEVLDLAPPPKRLAEAKPELKIEDEPDNIPTPALPMGFAPEDMHQALQLQLHSYIEMVRQLAPEAFPNPNLATQFLLQNSLQALAQFQALQQMKQQQREESQPPSYSTPVAKSPLRSPSLSPVPRHSKSQQQRTPPNSMSANSLGLSSAVMTPNTPGMHQQQLQPQQQSTPKPQAGLTVASAMAKLEQSPEETTDLEELEQFAKTFKQRRIKLGFTQGDVGLAMGKLYGNDFSQTTISRFEALNLSFKNMCKLKPLLQKWLEDADTTVAKSGGGVFNINTMTSSLTSTPESILGRRRKKRTSIETTVRTTLEKAFLMNCKPTSEEINQLSERLNMDKEVVRVWFCNRRQKEKRINPSLDLDSPTGTPLSSHGFGYPPQALNMSHMQLEAGSGSLCGSSISSGE</sequence>
<dbReference type="PROSITE" id="PS00035">
    <property type="entry name" value="POU_1"/>
    <property type="match status" value="1"/>
</dbReference>
<proteinExistence type="inferred from homology"/>
<dbReference type="Gene3D" id="1.10.260.40">
    <property type="entry name" value="lambda repressor-like DNA-binding domains"/>
    <property type="match status" value="1"/>
</dbReference>
<feature type="compositionally biased region" description="Polar residues" evidence="11">
    <location>
        <begin position="644"/>
        <end position="674"/>
    </location>
</feature>
<dbReference type="CDD" id="cd00086">
    <property type="entry name" value="homeodomain"/>
    <property type="match status" value="1"/>
</dbReference>
<dbReference type="SUPFAM" id="SSF47413">
    <property type="entry name" value="lambda repressor-like DNA-binding domains"/>
    <property type="match status" value="1"/>
</dbReference>
<dbReference type="PhylomeDB" id="B3MNK0"/>
<dbReference type="FunCoup" id="B3MNK0">
    <property type="interactions" value="30"/>
</dbReference>
<organism evidence="14 15">
    <name type="scientific">Drosophila ananassae</name>
    <name type="common">Fruit fly</name>
    <dbReference type="NCBI Taxonomy" id="7217"/>
    <lineage>
        <taxon>Eukaryota</taxon>
        <taxon>Metazoa</taxon>
        <taxon>Ecdysozoa</taxon>
        <taxon>Arthropoda</taxon>
        <taxon>Hexapoda</taxon>
        <taxon>Insecta</taxon>
        <taxon>Pterygota</taxon>
        <taxon>Neoptera</taxon>
        <taxon>Endopterygota</taxon>
        <taxon>Diptera</taxon>
        <taxon>Brachycera</taxon>
        <taxon>Muscomorpha</taxon>
        <taxon>Ephydroidea</taxon>
        <taxon>Drosophilidae</taxon>
        <taxon>Drosophila</taxon>
        <taxon>Sophophora</taxon>
    </lineage>
</organism>
<keyword evidence="3 8" id="KW-0238">DNA-binding</keyword>
<evidence type="ECO:0000256" key="6">
    <source>
        <dbReference type="ARBA" id="ARBA00023163"/>
    </source>
</evidence>
<dbReference type="Proteomes" id="UP000007801">
    <property type="component" value="Unassembled WGS sequence"/>
</dbReference>
<dbReference type="Pfam" id="PF00157">
    <property type="entry name" value="Pou"/>
    <property type="match status" value="1"/>
</dbReference>
<dbReference type="InterPro" id="IPR017970">
    <property type="entry name" value="Homeobox_CS"/>
</dbReference>
<gene>
    <name evidence="14" type="primary">Dana\GF14202</name>
    <name evidence="14" type="synonym">dana_GLEANR_14963</name>
    <name evidence="14" type="ORF">GF14202</name>
</gene>
<dbReference type="HOGENOM" id="CLU_013065_5_0_1"/>
<evidence type="ECO:0000256" key="10">
    <source>
        <dbReference type="RuleBase" id="RU361194"/>
    </source>
</evidence>
<dbReference type="InterPro" id="IPR000327">
    <property type="entry name" value="POU_dom"/>
</dbReference>
<dbReference type="PROSITE" id="PS00027">
    <property type="entry name" value="HOMEOBOX_1"/>
    <property type="match status" value="1"/>
</dbReference>
<feature type="region of interest" description="Disordered" evidence="11">
    <location>
        <begin position="354"/>
        <end position="382"/>
    </location>
</feature>
<evidence type="ECO:0000256" key="3">
    <source>
        <dbReference type="ARBA" id="ARBA00023125"/>
    </source>
</evidence>
<dbReference type="PRINTS" id="PR00028">
    <property type="entry name" value="POUDOMAIN"/>
</dbReference>
<evidence type="ECO:0000259" key="13">
    <source>
        <dbReference type="PROSITE" id="PS51179"/>
    </source>
</evidence>
<comment type="similarity">
    <text evidence="10">Belongs to the POU transcription factor family.</text>
</comment>
<dbReference type="SMART" id="SM00352">
    <property type="entry name" value="POU"/>
    <property type="match status" value="1"/>
</dbReference>
<dbReference type="OMA" id="THGNNSH"/>
<protein>
    <recommendedName>
        <fullName evidence="10">POU domain protein</fullName>
    </recommendedName>
</protein>
<name>B3MNK0_DROAN</name>
<dbReference type="GO" id="GO:2000177">
    <property type="term" value="P:regulation of neural precursor cell proliferation"/>
    <property type="evidence" value="ECO:0007669"/>
    <property type="project" value="EnsemblMetazoa"/>
</dbReference>
<feature type="compositionally biased region" description="Basic residues" evidence="11">
    <location>
        <begin position="247"/>
        <end position="262"/>
    </location>
</feature>
<dbReference type="PANTHER" id="PTHR11636:SF89">
    <property type="entry name" value="POU DOMAIN PROTEIN 2, ISOFORM B-RELATED"/>
    <property type="match status" value="1"/>
</dbReference>